<dbReference type="AlphaFoldDB" id="A0AAU9TK71"/>
<reference evidence="3" key="1">
    <citation type="submission" date="2022-03" db="EMBL/GenBank/DDBJ databases">
        <authorList>
            <person name="Tunstrom K."/>
        </authorList>
    </citation>
    <scope>NUCLEOTIDE SEQUENCE</scope>
</reference>
<feature type="compositionally biased region" description="Polar residues" evidence="2">
    <location>
        <begin position="109"/>
        <end position="122"/>
    </location>
</feature>
<proteinExistence type="predicted"/>
<sequence>MKMSKRNTQDSESEVVDMNIVNKLKSEISELKKQISELIKINESLKKNSVIEVADNENFATPDNNVDMQFDTQGEDNGWQTVIKNKNKKFKAASGPINKINNQKEVKRSNNNTQQTNKLNENQPRKPFKPPPINIMGQLPRDTVTAIKNGLKTDKFQIKKIQ</sequence>
<keyword evidence="1" id="KW-0175">Coiled coil</keyword>
<gene>
    <name evidence="3" type="ORF">EEDITHA_LOCUS3412</name>
</gene>
<name>A0AAU9TK71_EUPED</name>
<evidence type="ECO:0000313" key="3">
    <source>
        <dbReference type="EMBL" id="CAH2087119.1"/>
    </source>
</evidence>
<comment type="caution">
    <text evidence="3">The sequence shown here is derived from an EMBL/GenBank/DDBJ whole genome shotgun (WGS) entry which is preliminary data.</text>
</comment>
<evidence type="ECO:0000313" key="4">
    <source>
        <dbReference type="Proteomes" id="UP001153954"/>
    </source>
</evidence>
<evidence type="ECO:0000256" key="1">
    <source>
        <dbReference type="SAM" id="Coils"/>
    </source>
</evidence>
<keyword evidence="4" id="KW-1185">Reference proteome</keyword>
<feature type="region of interest" description="Disordered" evidence="2">
    <location>
        <begin position="90"/>
        <end position="140"/>
    </location>
</feature>
<organism evidence="3 4">
    <name type="scientific">Euphydryas editha</name>
    <name type="common">Edith's checkerspot</name>
    <dbReference type="NCBI Taxonomy" id="104508"/>
    <lineage>
        <taxon>Eukaryota</taxon>
        <taxon>Metazoa</taxon>
        <taxon>Ecdysozoa</taxon>
        <taxon>Arthropoda</taxon>
        <taxon>Hexapoda</taxon>
        <taxon>Insecta</taxon>
        <taxon>Pterygota</taxon>
        <taxon>Neoptera</taxon>
        <taxon>Endopterygota</taxon>
        <taxon>Lepidoptera</taxon>
        <taxon>Glossata</taxon>
        <taxon>Ditrysia</taxon>
        <taxon>Papilionoidea</taxon>
        <taxon>Nymphalidae</taxon>
        <taxon>Nymphalinae</taxon>
        <taxon>Euphydryas</taxon>
    </lineage>
</organism>
<evidence type="ECO:0000256" key="2">
    <source>
        <dbReference type="SAM" id="MobiDB-lite"/>
    </source>
</evidence>
<accession>A0AAU9TK71</accession>
<feature type="coiled-coil region" evidence="1">
    <location>
        <begin position="21"/>
        <end position="48"/>
    </location>
</feature>
<protein>
    <submittedName>
        <fullName evidence="3">Uncharacterized protein</fullName>
    </submittedName>
</protein>
<dbReference type="EMBL" id="CAKOGL010000006">
    <property type="protein sequence ID" value="CAH2087119.1"/>
    <property type="molecule type" value="Genomic_DNA"/>
</dbReference>
<dbReference type="Proteomes" id="UP001153954">
    <property type="component" value="Unassembled WGS sequence"/>
</dbReference>